<evidence type="ECO:0000313" key="2">
    <source>
        <dbReference type="EnsemblPlants" id="cds.evm.model.ctgX103.2"/>
    </source>
</evidence>
<feature type="region of interest" description="Disordered" evidence="1">
    <location>
        <begin position="366"/>
        <end position="402"/>
    </location>
</feature>
<sequence length="531" mass="58491">MDGSTPGASLRCMEALREGFREMKCKLPIAIENYREPWDLNLDPRPARFNRSWRAAARVRVNVTAICRGGRVAAVVALVHQQFQCSSSGSRCLIFYWLLLRIVEETDVQEDRGVSREWIEEEARGERKWRRVDIAKSQAAAGEEAREALDEMKQVKSPEEVQWDLEDQRQLGDGEELERTLKMAPPGISLATLTTRIAGVAFGRYCASRISPGHPQGVTVRPILRRGAPIGSGFDLCREDLSFIPKETVQNCVAIFTNGARSTALRGIIRHKVSLGSGGQSLSAHHEDFQMERRSGAEGANLPFAIEVKGVRPQDTTTLLGDKRHQEVNLTHSGWRSPTAGRKFAAGTLKCGSLGRTIIRDSHGRIVTGSSQLPGSAFNTAPRPRSHGGSHPRTSGTGDSLKKMEVPPRVLHLMFPDYGLPSFLWKLKMIPEIHLPDSIDLISSNRRGGGGGIFFLGYPGTTIKFTGLFFTGPQKCSLKVTSSSFWILSILQSRGGRGTPRRNQRSINQAFENAGARVSCHAGEPVHGILR</sequence>
<name>A0A803QRG3_CANSA</name>
<accession>A0A803QRG3</accession>
<dbReference type="EnsemblPlants" id="evm.model.ctgX103.2">
    <property type="protein sequence ID" value="cds.evm.model.ctgX103.2"/>
    <property type="gene ID" value="evm.TU.ctgX103.2"/>
</dbReference>
<dbReference type="Gramene" id="evm.model.ctgX103.2">
    <property type="protein sequence ID" value="cds.evm.model.ctgX103.2"/>
    <property type="gene ID" value="evm.TU.ctgX103.2"/>
</dbReference>
<evidence type="ECO:0000256" key="1">
    <source>
        <dbReference type="SAM" id="MobiDB-lite"/>
    </source>
</evidence>
<feature type="compositionally biased region" description="Polar residues" evidence="1">
    <location>
        <begin position="368"/>
        <end position="379"/>
    </location>
</feature>
<dbReference type="Proteomes" id="UP000596661">
    <property type="component" value="Unassembled WGS sequence"/>
</dbReference>
<dbReference type="AlphaFoldDB" id="A0A803QRG3"/>
<proteinExistence type="predicted"/>
<organism evidence="2 3">
    <name type="scientific">Cannabis sativa</name>
    <name type="common">Hemp</name>
    <name type="synonym">Marijuana</name>
    <dbReference type="NCBI Taxonomy" id="3483"/>
    <lineage>
        <taxon>Eukaryota</taxon>
        <taxon>Viridiplantae</taxon>
        <taxon>Streptophyta</taxon>
        <taxon>Embryophyta</taxon>
        <taxon>Tracheophyta</taxon>
        <taxon>Spermatophyta</taxon>
        <taxon>Magnoliopsida</taxon>
        <taxon>eudicotyledons</taxon>
        <taxon>Gunneridae</taxon>
        <taxon>Pentapetalae</taxon>
        <taxon>rosids</taxon>
        <taxon>fabids</taxon>
        <taxon>Rosales</taxon>
        <taxon>Cannabaceae</taxon>
        <taxon>Cannabis</taxon>
    </lineage>
</organism>
<protein>
    <submittedName>
        <fullName evidence="2">Uncharacterized protein</fullName>
    </submittedName>
</protein>
<keyword evidence="3" id="KW-1185">Reference proteome</keyword>
<evidence type="ECO:0000313" key="3">
    <source>
        <dbReference type="Proteomes" id="UP000596661"/>
    </source>
</evidence>
<reference evidence="2" key="1">
    <citation type="submission" date="2021-03" db="UniProtKB">
        <authorList>
            <consortium name="EnsemblPlants"/>
        </authorList>
    </citation>
    <scope>IDENTIFICATION</scope>
</reference>